<proteinExistence type="inferred from homology"/>
<gene>
    <name evidence="8" type="ORF">AMORRO_LOCUS7479</name>
</gene>
<evidence type="ECO:0000256" key="4">
    <source>
        <dbReference type="ARBA" id="ARBA00022729"/>
    </source>
</evidence>
<keyword evidence="2 7" id="KW-0337">GPI-anchor biosynthesis</keyword>
<dbReference type="PANTHER" id="PTHR13148:SF0">
    <property type="entry name" value="POST-GPI ATTACHMENT TO PROTEINS FACTOR 3"/>
    <property type="match status" value="1"/>
</dbReference>
<feature type="transmembrane region" description="Helical" evidence="7">
    <location>
        <begin position="256"/>
        <end position="275"/>
    </location>
</feature>
<protein>
    <recommendedName>
        <fullName evidence="7">Post-GPI attachment to proteins factor 3</fullName>
    </recommendedName>
</protein>
<feature type="transmembrane region" description="Helical" evidence="7">
    <location>
        <begin position="197"/>
        <end position="219"/>
    </location>
</feature>
<evidence type="ECO:0000256" key="2">
    <source>
        <dbReference type="ARBA" id="ARBA00022502"/>
    </source>
</evidence>
<feature type="signal peptide" evidence="7">
    <location>
        <begin position="1"/>
        <end position="29"/>
    </location>
</feature>
<name>A0A9N9C832_9GLOM</name>
<comment type="subcellular location">
    <subcellularLocation>
        <location evidence="1">Endomembrane system</location>
        <topology evidence="1">Multi-pass membrane protein</topology>
    </subcellularLocation>
    <subcellularLocation>
        <location evidence="7">Endoplasmic reticulum membrane</location>
        <topology evidence="7">Multi-pass membrane protein</topology>
    </subcellularLocation>
</comment>
<sequence length="324" mass="38248">MVQSKHPTGIAPFLFACFLLLTFFPAALASAGDLDQEFQKCVADSSAKCSLNPTLPLILRIFAWSCEDNCRYKCMHQITDQAVSLNKEIAQYYGKWPFHRLWGIQEPASVLFSILNGYMHYRYLPKLHRQIQDFYYMKKFYIIYAYIGINSWIWSSVYHSRDFPTTEELDYFSAGLSILYNLFCTVLRVFQVRNTKYTTIWALICLLAFSAHVSYLHFFKFDYEYNIVANIGVGLLNNLIWVGWSLTHWHRRPDDYWKPLVVVALIIITASLEVFDFPPWWRIFDAHSLWHASTIYIIAFWYEFILEDARIESFRESKGKKIDK</sequence>
<evidence type="ECO:0000256" key="6">
    <source>
        <dbReference type="ARBA" id="ARBA00023136"/>
    </source>
</evidence>
<dbReference type="GO" id="GO:0006506">
    <property type="term" value="P:GPI anchor biosynthetic process"/>
    <property type="evidence" value="ECO:0007669"/>
    <property type="project" value="UniProtKB-KW"/>
</dbReference>
<feature type="chain" id="PRO_5040539518" description="Post-GPI attachment to proteins factor 3" evidence="7">
    <location>
        <begin position="30"/>
        <end position="324"/>
    </location>
</feature>
<dbReference type="GO" id="GO:0016788">
    <property type="term" value="F:hydrolase activity, acting on ester bonds"/>
    <property type="evidence" value="ECO:0007669"/>
    <property type="project" value="TreeGrafter"/>
</dbReference>
<evidence type="ECO:0000256" key="7">
    <source>
        <dbReference type="RuleBase" id="RU365066"/>
    </source>
</evidence>
<keyword evidence="5 7" id="KW-1133">Transmembrane helix</keyword>
<comment type="caution">
    <text evidence="8">The sequence shown here is derived from an EMBL/GenBank/DDBJ whole genome shotgun (WGS) entry which is preliminary data.</text>
</comment>
<organism evidence="8 9">
    <name type="scientific">Acaulospora morrowiae</name>
    <dbReference type="NCBI Taxonomy" id="94023"/>
    <lineage>
        <taxon>Eukaryota</taxon>
        <taxon>Fungi</taxon>
        <taxon>Fungi incertae sedis</taxon>
        <taxon>Mucoromycota</taxon>
        <taxon>Glomeromycotina</taxon>
        <taxon>Glomeromycetes</taxon>
        <taxon>Diversisporales</taxon>
        <taxon>Acaulosporaceae</taxon>
        <taxon>Acaulospora</taxon>
    </lineage>
</organism>
<evidence type="ECO:0000313" key="8">
    <source>
        <dbReference type="EMBL" id="CAG8594054.1"/>
    </source>
</evidence>
<feature type="transmembrane region" description="Helical" evidence="7">
    <location>
        <begin position="171"/>
        <end position="190"/>
    </location>
</feature>
<dbReference type="EMBL" id="CAJVPV010005637">
    <property type="protein sequence ID" value="CAG8594054.1"/>
    <property type="molecule type" value="Genomic_DNA"/>
</dbReference>
<dbReference type="PROSITE" id="PS51257">
    <property type="entry name" value="PROKAR_LIPOPROTEIN"/>
    <property type="match status" value="1"/>
</dbReference>
<feature type="transmembrane region" description="Helical" evidence="7">
    <location>
        <begin position="225"/>
        <end position="244"/>
    </location>
</feature>
<comment type="similarity">
    <text evidence="7">Belongs to the PGAP3 family.</text>
</comment>
<dbReference type="Pfam" id="PF04080">
    <property type="entry name" value="Per1"/>
    <property type="match status" value="1"/>
</dbReference>
<evidence type="ECO:0000256" key="1">
    <source>
        <dbReference type="ARBA" id="ARBA00004127"/>
    </source>
</evidence>
<comment type="function">
    <text evidence="7">Involved in the lipid remodeling steps of GPI-anchor maturation.</text>
</comment>
<dbReference type="InterPro" id="IPR007217">
    <property type="entry name" value="Per1-like"/>
</dbReference>
<accession>A0A9N9C832</accession>
<keyword evidence="3 7" id="KW-0812">Transmembrane</keyword>
<feature type="transmembrane region" description="Helical" evidence="7">
    <location>
        <begin position="287"/>
        <end position="306"/>
    </location>
</feature>
<reference evidence="8" key="1">
    <citation type="submission" date="2021-06" db="EMBL/GenBank/DDBJ databases">
        <authorList>
            <person name="Kallberg Y."/>
            <person name="Tangrot J."/>
            <person name="Rosling A."/>
        </authorList>
    </citation>
    <scope>NUCLEOTIDE SEQUENCE</scope>
    <source>
        <strain evidence="8">CL551</strain>
    </source>
</reference>
<keyword evidence="7" id="KW-0256">Endoplasmic reticulum</keyword>
<keyword evidence="4 7" id="KW-0732">Signal</keyword>
<comment type="caution">
    <text evidence="7">Lacks conserved residue(s) required for the propagation of feature annotation.</text>
</comment>
<evidence type="ECO:0000256" key="3">
    <source>
        <dbReference type="ARBA" id="ARBA00022692"/>
    </source>
</evidence>
<dbReference type="GO" id="GO:0005789">
    <property type="term" value="C:endoplasmic reticulum membrane"/>
    <property type="evidence" value="ECO:0007669"/>
    <property type="project" value="UniProtKB-SubCell"/>
</dbReference>
<keyword evidence="6 7" id="KW-0472">Membrane</keyword>
<dbReference type="OrthoDB" id="419770at2759"/>
<dbReference type="AlphaFoldDB" id="A0A9N9C832"/>
<feature type="transmembrane region" description="Helical" evidence="7">
    <location>
        <begin position="140"/>
        <end position="159"/>
    </location>
</feature>
<evidence type="ECO:0000256" key="5">
    <source>
        <dbReference type="ARBA" id="ARBA00022989"/>
    </source>
</evidence>
<keyword evidence="9" id="KW-1185">Reference proteome</keyword>
<dbReference type="Proteomes" id="UP000789342">
    <property type="component" value="Unassembled WGS sequence"/>
</dbReference>
<dbReference type="PANTHER" id="PTHR13148">
    <property type="entry name" value="PER1-RELATED"/>
    <property type="match status" value="1"/>
</dbReference>
<evidence type="ECO:0000313" key="9">
    <source>
        <dbReference type="Proteomes" id="UP000789342"/>
    </source>
</evidence>